<accession>A0AAV4SLP0</accession>
<name>A0AAV4SLP0_CAEEX</name>
<evidence type="ECO:0000313" key="1">
    <source>
        <dbReference type="EMBL" id="GIY32598.1"/>
    </source>
</evidence>
<dbReference type="AlphaFoldDB" id="A0AAV4SLP0"/>
<evidence type="ECO:0000313" key="2">
    <source>
        <dbReference type="Proteomes" id="UP001054945"/>
    </source>
</evidence>
<comment type="caution">
    <text evidence="1">The sequence shown here is derived from an EMBL/GenBank/DDBJ whole genome shotgun (WGS) entry which is preliminary data.</text>
</comment>
<proteinExistence type="predicted"/>
<protein>
    <submittedName>
        <fullName evidence="1">Uncharacterized protein</fullName>
    </submittedName>
</protein>
<dbReference type="EMBL" id="BPLR01009526">
    <property type="protein sequence ID" value="GIY32598.1"/>
    <property type="molecule type" value="Genomic_DNA"/>
</dbReference>
<dbReference type="Proteomes" id="UP001054945">
    <property type="component" value="Unassembled WGS sequence"/>
</dbReference>
<reference evidence="1 2" key="1">
    <citation type="submission" date="2021-06" db="EMBL/GenBank/DDBJ databases">
        <title>Caerostris extrusa draft genome.</title>
        <authorList>
            <person name="Kono N."/>
            <person name="Arakawa K."/>
        </authorList>
    </citation>
    <scope>NUCLEOTIDE SEQUENCE [LARGE SCALE GENOMIC DNA]</scope>
</reference>
<sequence>MLMTIKKNTTAFQTRAACQLLLRRYSHMKNEERKIKEEINPIFEVKRRSRKAFKPASYETLLSEQSRRLLPSLSSVIFSDKFLSSVGSGH</sequence>
<gene>
    <name evidence="1" type="ORF">CEXT_517861</name>
</gene>
<organism evidence="1 2">
    <name type="scientific">Caerostris extrusa</name>
    <name type="common">Bark spider</name>
    <name type="synonym">Caerostris bankana</name>
    <dbReference type="NCBI Taxonomy" id="172846"/>
    <lineage>
        <taxon>Eukaryota</taxon>
        <taxon>Metazoa</taxon>
        <taxon>Ecdysozoa</taxon>
        <taxon>Arthropoda</taxon>
        <taxon>Chelicerata</taxon>
        <taxon>Arachnida</taxon>
        <taxon>Araneae</taxon>
        <taxon>Araneomorphae</taxon>
        <taxon>Entelegynae</taxon>
        <taxon>Araneoidea</taxon>
        <taxon>Araneidae</taxon>
        <taxon>Caerostris</taxon>
    </lineage>
</organism>
<keyword evidence="2" id="KW-1185">Reference proteome</keyword>